<organism evidence="2 3">
    <name type="scientific">Larkinella humicola</name>
    <dbReference type="NCBI Taxonomy" id="2607654"/>
    <lineage>
        <taxon>Bacteria</taxon>
        <taxon>Pseudomonadati</taxon>
        <taxon>Bacteroidota</taxon>
        <taxon>Cytophagia</taxon>
        <taxon>Cytophagales</taxon>
        <taxon>Spirosomataceae</taxon>
        <taxon>Larkinella</taxon>
    </lineage>
</organism>
<keyword evidence="3" id="KW-1185">Reference proteome</keyword>
<sequence>MVSAKKKLFDQLLAIRRLFPEALHELEVRLVFQRLPEGTNGMVLRLTPMKLVAYLGFSLFMVAGATAQTNVYLKPTVGLQTLFSDFTQRPSYGHLRKSFGNYDFWSLLVQCDINSKLRISTGVSESDIGWGYKVKAPTTRAAQRTAAPIIQFPLKADFLLKENVRLGRLDKANYRYAMIFDLYATTSLTYDWFRFNNYGAGILSIKVLDPKLDPIEIDEKLPNVLHRHGASIQAGIGFQFKSHDKDRLDIQFVYSQGLRKLVTADVDYTINQTAYFLRMAARGSAFRITASYPIRLSKRKNRDV</sequence>
<dbReference type="Proteomes" id="UP000326344">
    <property type="component" value="Unassembled WGS sequence"/>
</dbReference>
<keyword evidence="1" id="KW-1133">Transmembrane helix</keyword>
<gene>
    <name evidence="2" type="ORF">F0P93_10810</name>
</gene>
<dbReference type="RefSeq" id="WP_150876353.1">
    <property type="nucleotide sequence ID" value="NZ_VTWS01000002.1"/>
</dbReference>
<protein>
    <recommendedName>
        <fullName evidence="4">Outer membrane protein with beta-barrel domain</fullName>
    </recommendedName>
</protein>
<evidence type="ECO:0008006" key="4">
    <source>
        <dbReference type="Google" id="ProtNLM"/>
    </source>
</evidence>
<reference evidence="2 3" key="1">
    <citation type="submission" date="2019-09" db="EMBL/GenBank/DDBJ databases">
        <title>Genome Sequence of Larkinella sp MA1.</title>
        <authorList>
            <person name="Srinivasan S."/>
        </authorList>
    </citation>
    <scope>NUCLEOTIDE SEQUENCE [LARGE SCALE GENOMIC DNA]</scope>
    <source>
        <strain evidence="2 3">MA1</strain>
    </source>
</reference>
<evidence type="ECO:0000256" key="1">
    <source>
        <dbReference type="SAM" id="Phobius"/>
    </source>
</evidence>
<evidence type="ECO:0000313" key="2">
    <source>
        <dbReference type="EMBL" id="KAA9355063.1"/>
    </source>
</evidence>
<proteinExistence type="predicted"/>
<keyword evidence="1" id="KW-0812">Transmembrane</keyword>
<accession>A0A5N1JM49</accession>
<comment type="caution">
    <text evidence="2">The sequence shown here is derived from an EMBL/GenBank/DDBJ whole genome shotgun (WGS) entry which is preliminary data.</text>
</comment>
<keyword evidence="1" id="KW-0472">Membrane</keyword>
<evidence type="ECO:0000313" key="3">
    <source>
        <dbReference type="Proteomes" id="UP000326344"/>
    </source>
</evidence>
<name>A0A5N1JM49_9BACT</name>
<feature type="transmembrane region" description="Helical" evidence="1">
    <location>
        <begin position="51"/>
        <end position="73"/>
    </location>
</feature>
<dbReference type="EMBL" id="VTWS01000002">
    <property type="protein sequence ID" value="KAA9355063.1"/>
    <property type="molecule type" value="Genomic_DNA"/>
</dbReference>
<dbReference type="AlphaFoldDB" id="A0A5N1JM49"/>